<dbReference type="InterPro" id="IPR051691">
    <property type="entry name" value="Metab_Enz_Cyan_OpOx_G3PDH"/>
</dbReference>
<dbReference type="PANTHER" id="PTHR42949:SF3">
    <property type="entry name" value="ANAEROBIC GLYCEROL-3-PHOSPHATE DEHYDROGENASE SUBUNIT B"/>
    <property type="match status" value="1"/>
</dbReference>
<gene>
    <name evidence="3" type="ORF">B9Q06_00420</name>
</gene>
<evidence type="ECO:0000256" key="1">
    <source>
        <dbReference type="ARBA" id="ARBA00023002"/>
    </source>
</evidence>
<dbReference type="GO" id="GO:0016491">
    <property type="term" value="F:oxidoreductase activity"/>
    <property type="evidence" value="ECO:0007669"/>
    <property type="project" value="UniProtKB-KW"/>
</dbReference>
<dbReference type="Pfam" id="PF13450">
    <property type="entry name" value="NAD_binding_8"/>
    <property type="match status" value="1"/>
</dbReference>
<evidence type="ECO:0000313" key="3">
    <source>
        <dbReference type="EMBL" id="PSN96647.1"/>
    </source>
</evidence>
<dbReference type="InterPro" id="IPR036188">
    <property type="entry name" value="FAD/NAD-bd_sf"/>
</dbReference>
<dbReference type="Gene3D" id="3.50.50.60">
    <property type="entry name" value="FAD/NAD(P)-binding domain"/>
    <property type="match status" value="1"/>
</dbReference>
<reference evidence="3 4" key="1">
    <citation type="submission" date="2017-04" db="EMBL/GenBank/DDBJ databases">
        <title>Novel microbial lineages endemic to geothermal iron-oxide mats fill important gaps in the evolutionary history of Archaea.</title>
        <authorList>
            <person name="Jay Z.J."/>
            <person name="Beam J.P."/>
            <person name="Dlakic M."/>
            <person name="Rusch D.B."/>
            <person name="Kozubal M.A."/>
            <person name="Inskeep W.P."/>
        </authorList>
    </citation>
    <scope>NUCLEOTIDE SEQUENCE [LARGE SCALE GENOMIC DNA]</scope>
    <source>
        <strain evidence="3">ECH_B_2</strain>
    </source>
</reference>
<accession>A0A2R6BDD0</accession>
<sequence>MLERLIGFVILSSSVPTVSVNGRLITVERGTPLDVAIKKAGFRGLFRSVKFGRLRDIMDDSYLYPQYKCVYVNGYGLVNPLSFQVEGDITVIIDRRASFGSILSGKLPFFGVGFQNSGLIRTGFGWKIMRRMILSSANLPKYAGEKVVRPESGRLTTNILIVGGGPAGMGLAQALLEKNLDFLLVDPNPTLGGRIRYALNFPQLRRALNFDAEGLAKIIATRRIVGLFTGLYEEGVGLVVGENRILRVEFSRLVYANGSKCPPPLFAGNDSPGVISVDYALRLRHFGVLMSPVVFYVEDEWGEMVYRALKDDLLPVLVSPLNLEDKVASHIKQVRLSSKELVVTLDNGSRVKAKYVVYSTLRQPNLELPAQAGFAYSFSAQRGKIVCTEAKGEPSSNAPVLLAGSVTGLYELNDAFRHGRAIGYTLSGDMDSALKLTPPPTVVHPSTTGVVHQDAFVCFCEDVRVRDFVLAQHKKLRGPEKTKRFTGWGTGVCQGKLCIANGMRILGDRPYTQRLPTQPTPLAWLASLGDETSEL</sequence>
<dbReference type="Gene3D" id="1.10.10.1100">
    <property type="entry name" value="BFD-like [2Fe-2S]-binding domain"/>
    <property type="match status" value="1"/>
</dbReference>
<feature type="domain" description="SoxA A3" evidence="2">
    <location>
        <begin position="454"/>
        <end position="510"/>
    </location>
</feature>
<keyword evidence="1" id="KW-0560">Oxidoreductase</keyword>
<name>A0A2R6BDD0_9ARCH</name>
<organism evidence="3 4">
    <name type="scientific">Candidatus Marsarchaeota G2 archaeon ECH_B_2</name>
    <dbReference type="NCBI Taxonomy" id="1978160"/>
    <lineage>
        <taxon>Archaea</taxon>
        <taxon>Candidatus Marsarchaeota</taxon>
        <taxon>Candidatus Marsarchaeota group 2</taxon>
    </lineage>
</organism>
<dbReference type="PANTHER" id="PTHR42949">
    <property type="entry name" value="ANAEROBIC GLYCEROL-3-PHOSPHATE DEHYDROGENASE SUBUNIT B"/>
    <property type="match status" value="1"/>
</dbReference>
<protein>
    <recommendedName>
        <fullName evidence="2">SoxA A3 domain-containing protein</fullName>
    </recommendedName>
</protein>
<dbReference type="AlphaFoldDB" id="A0A2R6BDD0"/>
<dbReference type="Proteomes" id="UP000241284">
    <property type="component" value="Unassembled WGS sequence"/>
</dbReference>
<proteinExistence type="predicted"/>
<evidence type="ECO:0000259" key="2">
    <source>
        <dbReference type="Pfam" id="PF17806"/>
    </source>
</evidence>
<dbReference type="InterPro" id="IPR041854">
    <property type="entry name" value="BFD-like_2Fe2S-bd_dom_sf"/>
</dbReference>
<dbReference type="EMBL" id="NEXH01000001">
    <property type="protein sequence ID" value="PSN96647.1"/>
    <property type="molecule type" value="Genomic_DNA"/>
</dbReference>
<dbReference type="Pfam" id="PF17806">
    <property type="entry name" value="SO_alpha_A3"/>
    <property type="match status" value="1"/>
</dbReference>
<dbReference type="InterPro" id="IPR041117">
    <property type="entry name" value="SoxA_A3"/>
</dbReference>
<dbReference type="SUPFAM" id="SSF51905">
    <property type="entry name" value="FAD/NAD(P)-binding domain"/>
    <property type="match status" value="1"/>
</dbReference>
<evidence type="ECO:0000313" key="4">
    <source>
        <dbReference type="Proteomes" id="UP000241284"/>
    </source>
</evidence>
<comment type="caution">
    <text evidence="3">The sequence shown here is derived from an EMBL/GenBank/DDBJ whole genome shotgun (WGS) entry which is preliminary data.</text>
</comment>